<gene>
    <name evidence="1" type="primary">ATG7</name>
    <name evidence="1" type="ORF">IWW38_004044</name>
</gene>
<accession>A0ACC1LYY5</accession>
<organism evidence="1 2">
    <name type="scientific">Coemansia aciculifera</name>
    <dbReference type="NCBI Taxonomy" id="417176"/>
    <lineage>
        <taxon>Eukaryota</taxon>
        <taxon>Fungi</taxon>
        <taxon>Fungi incertae sedis</taxon>
        <taxon>Zoopagomycota</taxon>
        <taxon>Kickxellomycotina</taxon>
        <taxon>Kickxellomycetes</taxon>
        <taxon>Kickxellales</taxon>
        <taxon>Kickxellaceae</taxon>
        <taxon>Coemansia</taxon>
    </lineage>
</organism>
<name>A0ACC1LYY5_9FUNG</name>
<protein>
    <submittedName>
        <fullName evidence="1">Autophagy protein 7</fullName>
        <ecNumber evidence="1">3.5.4.12</ecNumber>
    </submittedName>
</protein>
<reference evidence="1" key="1">
    <citation type="submission" date="2022-07" db="EMBL/GenBank/DDBJ databases">
        <title>Phylogenomic reconstructions and comparative analyses of Kickxellomycotina fungi.</title>
        <authorList>
            <person name="Reynolds N.K."/>
            <person name="Stajich J.E."/>
            <person name="Barry K."/>
            <person name="Grigoriev I.V."/>
            <person name="Crous P."/>
            <person name="Smith M.E."/>
        </authorList>
    </citation>
    <scope>NUCLEOTIDE SEQUENCE</scope>
    <source>
        <strain evidence="1">CBS 190363</strain>
    </source>
</reference>
<dbReference type="EMBL" id="JANBVB010001283">
    <property type="protein sequence ID" value="KAJ2890603.1"/>
    <property type="molecule type" value="Genomic_DNA"/>
</dbReference>
<comment type="caution">
    <text evidence="1">The sequence shown here is derived from an EMBL/GenBank/DDBJ whole genome shotgun (WGS) entry which is preliminary data.</text>
</comment>
<sequence>ARRLGEWDSCSGEVILGFVDPSSHATQPGWPLRNLLAWVRHTRPATRRVRVLCFRGAQQQQQQQQSIVLSVGVAPASAALLVGGWERDGSGRAAPRVADLGAAMDPARLASEALSLNLQLMRWRLAPTVDVARMAAQRVLLVGAGTLGCYVARALLAWGVRSVSFVDSGRVSFSNPPRQPLYDFADCLAGGKPKAEAAAEAMRRIFPPADARATQLAVPMPGHAVGAAEEPAVRAAVAELERLVAAHDAVFLLTDSRESRWLPAMLGALHRKPVICVALGFDSFVAMRHGVRSEGSPSPPPSLGCYFCNDVVAPADSLSDRSLDQQCTVTRPGLAPIAAGVAVELLAAVVQHPLQGRAPAPPAAADDDTAGSSSSGAPFGDPPHQIRGYLAAFRQHAITGHAYDRCTACSDHVLDAYSQHGFDFLLRVFNNTFVDESAPHTPLDSSRHPPPPADYSYLETLTGLAALHRQTEAMMADIELEDDDEDEDGGFECL</sequence>
<keyword evidence="1" id="KW-0378">Hydrolase</keyword>
<feature type="non-terminal residue" evidence="1">
    <location>
        <position position="1"/>
    </location>
</feature>
<dbReference type="EC" id="3.5.4.12" evidence="1"/>
<keyword evidence="2" id="KW-1185">Reference proteome</keyword>
<dbReference type="Proteomes" id="UP001139981">
    <property type="component" value="Unassembled WGS sequence"/>
</dbReference>
<evidence type="ECO:0000313" key="1">
    <source>
        <dbReference type="EMBL" id="KAJ2890603.1"/>
    </source>
</evidence>
<proteinExistence type="predicted"/>
<evidence type="ECO:0000313" key="2">
    <source>
        <dbReference type="Proteomes" id="UP001139981"/>
    </source>
</evidence>